<evidence type="ECO:0008006" key="3">
    <source>
        <dbReference type="Google" id="ProtNLM"/>
    </source>
</evidence>
<evidence type="ECO:0000313" key="2">
    <source>
        <dbReference type="Proteomes" id="UP000316416"/>
    </source>
</evidence>
<keyword evidence="2" id="KW-1185">Reference proteome</keyword>
<gene>
    <name evidence="1" type="ORF">FM038_020650</name>
</gene>
<dbReference type="Proteomes" id="UP000316416">
    <property type="component" value="Chromosome"/>
</dbReference>
<dbReference type="RefSeq" id="WP_142871384.1">
    <property type="nucleotide sequence ID" value="NZ_CP045503.2"/>
</dbReference>
<dbReference type="EMBL" id="CP045503">
    <property type="protein sequence ID" value="QPG59521.1"/>
    <property type="molecule type" value="Genomic_DNA"/>
</dbReference>
<protein>
    <recommendedName>
        <fullName evidence="3">DUF3352 domain-containing protein</fullName>
    </recommendedName>
</protein>
<evidence type="ECO:0000313" key="1">
    <source>
        <dbReference type="EMBL" id="QPG59521.1"/>
    </source>
</evidence>
<accession>A0ABX6VAN9</accession>
<proteinExistence type="predicted"/>
<name>A0ABX6VAN9_9GAMM</name>
<sequence length="584" mass="63590">MKKILIAAAVVAAGAGGYWVSQQPSSSAEQSNTVLASVPADTPIFSGQLAPFPIKSYINSLSQSYKTYPDDMFAEFEQSDDARAKFFVSLSQIYMESLESGEKFVTTFGLADEVKSYFYTLGLLPVLKLDVAKPEAIWALLDKAEQESGYSHEMKTVKGVSYRAYTLTDVGDSEPIELLFSQQAGLLTVTLDTPMLGEGILETALGLNPITPSLADSGILQNIIKTHGFRDESIGFINHQELVKAMTTKDGNQLARQLTALAEQEGEDPLLELRTPDCHSELSAIAANWPRTVFGLNQLSIGDKESSMDFSTVIESKNQTLLNALKSMRGFIPDYVKNSQDSVFSMGIGIELNQLVPSLTAVWDEVLQPQYQCDVLNQIQQEMSGQSPAMLGMFTGMANGVRGVSATLIDYKFAEASDQSEPSLESVDALISLSADNPSMLFNMAKSFVPELANIQLPQDGSALDLSHIVPLPPEYGISPKLAVKGDHLVLYTGDKAAAVAEKLSSEKLDNNGLYSVYLDYSKVFAPILSLAEMTGEPIPEEFSMMKDYNMQVQMGLDINDQGIVFDSYMNNKVSSDKDTQGGE</sequence>
<reference evidence="1" key="1">
    <citation type="submission" date="2021-07" db="EMBL/GenBank/DDBJ databases">
        <title>Shewanella sp. YLB-07 whole genome sequence.</title>
        <authorList>
            <person name="Yu L."/>
        </authorList>
    </citation>
    <scope>NUCLEOTIDE SEQUENCE</scope>
    <source>
        <strain evidence="1">YLB-08</strain>
    </source>
</reference>
<organism evidence="1 2">
    <name type="scientific">Shewanella eurypsychrophilus</name>
    <dbReference type="NCBI Taxonomy" id="2593656"/>
    <lineage>
        <taxon>Bacteria</taxon>
        <taxon>Pseudomonadati</taxon>
        <taxon>Pseudomonadota</taxon>
        <taxon>Gammaproteobacteria</taxon>
        <taxon>Alteromonadales</taxon>
        <taxon>Shewanellaceae</taxon>
        <taxon>Shewanella</taxon>
    </lineage>
</organism>